<dbReference type="Pfam" id="PF00024">
    <property type="entry name" value="PAN_1"/>
    <property type="match status" value="1"/>
</dbReference>
<sequence length="220" mass="24543">MRLSVLENRRLSRVHLHRRIVLWYLPPAFSSDYVTMPAYELEGARIGDVQADTRTRLALTPSTKKARADPATSPGKTPVCQGPRTLEHLTFEAAEISALCNKPDCAACIGFECFFGQCLCKPGYYYSVGSQICVETCNETDLLQDFVKYAVSGIGGYNMEAYGSITLEECMARCVSNTACLTFEYYKEDGTCNLQPVTALDVGWKRGNDFGWDLYQRMCA</sequence>
<protein>
    <recommendedName>
        <fullName evidence="1">Apple domain-containing protein</fullName>
    </recommendedName>
</protein>
<evidence type="ECO:0000313" key="3">
    <source>
        <dbReference type="Proteomes" id="UP001519460"/>
    </source>
</evidence>
<reference evidence="2 3" key="1">
    <citation type="journal article" date="2023" name="Sci. Data">
        <title>Genome assembly of the Korean intertidal mud-creeper Batillaria attramentaria.</title>
        <authorList>
            <person name="Patra A.K."/>
            <person name="Ho P.T."/>
            <person name="Jun S."/>
            <person name="Lee S.J."/>
            <person name="Kim Y."/>
            <person name="Won Y.J."/>
        </authorList>
    </citation>
    <scope>NUCLEOTIDE SEQUENCE [LARGE SCALE GENOMIC DNA]</scope>
    <source>
        <strain evidence="2">Wonlab-2016</strain>
    </source>
</reference>
<keyword evidence="3" id="KW-1185">Reference proteome</keyword>
<evidence type="ECO:0000313" key="2">
    <source>
        <dbReference type="EMBL" id="KAK7485088.1"/>
    </source>
</evidence>
<accession>A0ABD0KDB4</accession>
<evidence type="ECO:0000259" key="1">
    <source>
        <dbReference type="PROSITE" id="PS50948"/>
    </source>
</evidence>
<dbReference type="PROSITE" id="PS50948">
    <property type="entry name" value="PAN"/>
    <property type="match status" value="1"/>
</dbReference>
<comment type="caution">
    <text evidence="2">The sequence shown here is derived from an EMBL/GenBank/DDBJ whole genome shotgun (WGS) entry which is preliminary data.</text>
</comment>
<dbReference type="AlphaFoldDB" id="A0ABD0KDB4"/>
<gene>
    <name evidence="2" type="ORF">BaRGS_00023628</name>
</gene>
<dbReference type="InterPro" id="IPR003609">
    <property type="entry name" value="Pan_app"/>
</dbReference>
<dbReference type="Gene3D" id="3.50.4.10">
    <property type="entry name" value="Hepatocyte Growth Factor"/>
    <property type="match status" value="1"/>
</dbReference>
<dbReference type="Proteomes" id="UP001519460">
    <property type="component" value="Unassembled WGS sequence"/>
</dbReference>
<dbReference type="SUPFAM" id="SSF57414">
    <property type="entry name" value="Hairpin loop containing domain-like"/>
    <property type="match status" value="1"/>
</dbReference>
<name>A0ABD0KDB4_9CAEN</name>
<feature type="domain" description="Apple" evidence="1">
    <location>
        <begin position="137"/>
        <end position="219"/>
    </location>
</feature>
<organism evidence="2 3">
    <name type="scientific">Batillaria attramentaria</name>
    <dbReference type="NCBI Taxonomy" id="370345"/>
    <lineage>
        <taxon>Eukaryota</taxon>
        <taxon>Metazoa</taxon>
        <taxon>Spiralia</taxon>
        <taxon>Lophotrochozoa</taxon>
        <taxon>Mollusca</taxon>
        <taxon>Gastropoda</taxon>
        <taxon>Caenogastropoda</taxon>
        <taxon>Sorbeoconcha</taxon>
        <taxon>Cerithioidea</taxon>
        <taxon>Batillariidae</taxon>
        <taxon>Batillaria</taxon>
    </lineage>
</organism>
<proteinExistence type="predicted"/>
<dbReference type="EMBL" id="JACVVK020000199">
    <property type="protein sequence ID" value="KAK7485088.1"/>
    <property type="molecule type" value="Genomic_DNA"/>
</dbReference>
<dbReference type="SMART" id="SM00473">
    <property type="entry name" value="PAN_AP"/>
    <property type="match status" value="1"/>
</dbReference>